<dbReference type="Proteomes" id="UP000007115">
    <property type="component" value="Unassembled WGS sequence"/>
</dbReference>
<comment type="similarity">
    <text evidence="1">Belongs to the peptidase S10 family.</text>
</comment>
<dbReference type="PANTHER" id="PTHR11802:SF189">
    <property type="entry name" value="CARBOXYPEPTIDASE"/>
    <property type="match status" value="1"/>
</dbReference>
<evidence type="ECO:0000313" key="8">
    <source>
        <dbReference type="Proteomes" id="UP000007115"/>
    </source>
</evidence>
<dbReference type="PRINTS" id="PR00724">
    <property type="entry name" value="CRBOXYPTASEC"/>
</dbReference>
<dbReference type="RefSeq" id="XP_013960707.1">
    <property type="nucleotide sequence ID" value="XM_014105232.1"/>
</dbReference>
<accession>G9MG52</accession>
<evidence type="ECO:0000313" key="7">
    <source>
        <dbReference type="EMBL" id="EHK26502.1"/>
    </source>
</evidence>
<organism evidence="7 8">
    <name type="scientific">Hypocrea virens (strain Gv29-8 / FGSC 10586)</name>
    <name type="common">Gliocladium virens</name>
    <name type="synonym">Trichoderma virens</name>
    <dbReference type="NCBI Taxonomy" id="413071"/>
    <lineage>
        <taxon>Eukaryota</taxon>
        <taxon>Fungi</taxon>
        <taxon>Dikarya</taxon>
        <taxon>Ascomycota</taxon>
        <taxon>Pezizomycotina</taxon>
        <taxon>Sordariomycetes</taxon>
        <taxon>Hypocreomycetidae</taxon>
        <taxon>Hypocreales</taxon>
        <taxon>Hypocreaceae</taxon>
        <taxon>Trichoderma</taxon>
    </lineage>
</organism>
<dbReference type="SUPFAM" id="SSF53474">
    <property type="entry name" value="alpha/beta-Hydrolases"/>
    <property type="match status" value="1"/>
</dbReference>
<dbReference type="OrthoDB" id="443318at2759"/>
<dbReference type="PANTHER" id="PTHR11802">
    <property type="entry name" value="SERINE PROTEASE FAMILY S10 SERINE CARBOXYPEPTIDASE"/>
    <property type="match status" value="1"/>
</dbReference>
<dbReference type="eggNOG" id="KOG1282">
    <property type="taxonomic scope" value="Eukaryota"/>
</dbReference>
<evidence type="ECO:0000256" key="5">
    <source>
        <dbReference type="ARBA" id="ARBA00022801"/>
    </source>
</evidence>
<evidence type="ECO:0000256" key="1">
    <source>
        <dbReference type="ARBA" id="ARBA00009431"/>
    </source>
</evidence>
<dbReference type="InterPro" id="IPR001563">
    <property type="entry name" value="Peptidase_S10"/>
</dbReference>
<dbReference type="InterPro" id="IPR029058">
    <property type="entry name" value="AB_hydrolase_fold"/>
</dbReference>
<keyword evidence="4" id="KW-0732">Signal</keyword>
<proteinExistence type="inferred from homology"/>
<dbReference type="InParanoid" id="G9MG52"/>
<protein>
    <recommendedName>
        <fullName evidence="9">Carboxypeptidase</fullName>
    </recommendedName>
</protein>
<reference evidence="7 8" key="1">
    <citation type="journal article" date="2011" name="Genome Biol.">
        <title>Comparative genome sequence analysis underscores mycoparasitism as the ancestral life style of Trichoderma.</title>
        <authorList>
            <person name="Kubicek C.P."/>
            <person name="Herrera-Estrella A."/>
            <person name="Seidl-Seiboth V."/>
            <person name="Martinez D.A."/>
            <person name="Druzhinina I.S."/>
            <person name="Thon M."/>
            <person name="Zeilinger S."/>
            <person name="Casas-Flores S."/>
            <person name="Horwitz B.A."/>
            <person name="Mukherjee P.K."/>
            <person name="Mukherjee M."/>
            <person name="Kredics L."/>
            <person name="Alcaraz L.D."/>
            <person name="Aerts A."/>
            <person name="Antal Z."/>
            <person name="Atanasova L."/>
            <person name="Cervantes-Badillo M.G."/>
            <person name="Challacombe J."/>
            <person name="Chertkov O."/>
            <person name="McCluskey K."/>
            <person name="Coulpier F."/>
            <person name="Deshpande N."/>
            <person name="von Doehren H."/>
            <person name="Ebbole D.J."/>
            <person name="Esquivel-Naranjo E.U."/>
            <person name="Fekete E."/>
            <person name="Flipphi M."/>
            <person name="Glaser F."/>
            <person name="Gomez-Rodriguez E.Y."/>
            <person name="Gruber S."/>
            <person name="Han C."/>
            <person name="Henrissat B."/>
            <person name="Hermosa R."/>
            <person name="Hernandez-Onate M."/>
            <person name="Karaffa L."/>
            <person name="Kosti I."/>
            <person name="Le Crom S."/>
            <person name="Lindquist E."/>
            <person name="Lucas S."/>
            <person name="Luebeck M."/>
            <person name="Luebeck P.S."/>
            <person name="Margeot A."/>
            <person name="Metz B."/>
            <person name="Misra M."/>
            <person name="Nevalainen H."/>
            <person name="Omann M."/>
            <person name="Packer N."/>
            <person name="Perrone G."/>
            <person name="Uresti-Rivera E.E."/>
            <person name="Salamov A."/>
            <person name="Schmoll M."/>
            <person name="Seiboth B."/>
            <person name="Shapiro H."/>
            <person name="Sukno S."/>
            <person name="Tamayo-Ramos J.A."/>
            <person name="Tisch D."/>
            <person name="Wiest A."/>
            <person name="Wilkinson H.H."/>
            <person name="Zhang M."/>
            <person name="Coutinho P.M."/>
            <person name="Kenerley C.M."/>
            <person name="Monte E."/>
            <person name="Baker S.E."/>
            <person name="Grigoriev I.V."/>
        </authorList>
    </citation>
    <scope>NUCLEOTIDE SEQUENCE [LARGE SCALE GENOMIC DNA]</scope>
    <source>
        <strain evidence="8">Gv29-8 / FGSC 10586</strain>
    </source>
</reference>
<dbReference type="GO" id="GO:0004185">
    <property type="term" value="F:serine-type carboxypeptidase activity"/>
    <property type="evidence" value="ECO:0007669"/>
    <property type="project" value="InterPro"/>
</dbReference>
<dbReference type="HOGENOM" id="CLU_008523_10_3_1"/>
<feature type="non-terminal residue" evidence="7">
    <location>
        <position position="1"/>
    </location>
</feature>
<dbReference type="GO" id="GO:0000324">
    <property type="term" value="C:fungal-type vacuole"/>
    <property type="evidence" value="ECO:0007669"/>
    <property type="project" value="TreeGrafter"/>
</dbReference>
<keyword evidence="5" id="KW-0378">Hydrolase</keyword>
<dbReference type="Gene3D" id="3.40.50.1820">
    <property type="entry name" value="alpha/beta hydrolase"/>
    <property type="match status" value="1"/>
</dbReference>
<evidence type="ECO:0008006" key="9">
    <source>
        <dbReference type="Google" id="ProtNLM"/>
    </source>
</evidence>
<dbReference type="ESTHER" id="hypvg-g9mg52">
    <property type="family name" value="Carboxypeptidase_S10"/>
</dbReference>
<gene>
    <name evidence="7" type="ORF">TRIVIDRAFT_133697</name>
</gene>
<dbReference type="EMBL" id="ABDF02000002">
    <property type="protein sequence ID" value="EHK26502.1"/>
    <property type="molecule type" value="Genomic_DNA"/>
</dbReference>
<dbReference type="OMA" id="INIFFWF"/>
<feature type="non-terminal residue" evidence="7">
    <location>
        <position position="580"/>
    </location>
</feature>
<comment type="caution">
    <text evidence="7">The sequence shown here is derived from an EMBL/GenBank/DDBJ whole genome shotgun (WGS) entry which is preliminary data.</text>
</comment>
<evidence type="ECO:0000256" key="6">
    <source>
        <dbReference type="ARBA" id="ARBA00023180"/>
    </source>
</evidence>
<dbReference type="AlphaFoldDB" id="G9MG52"/>
<dbReference type="STRING" id="413071.G9MG52"/>
<evidence type="ECO:0000256" key="3">
    <source>
        <dbReference type="ARBA" id="ARBA00022670"/>
    </source>
</evidence>
<dbReference type="Pfam" id="PF00450">
    <property type="entry name" value="Peptidase_S10"/>
    <property type="match status" value="1"/>
</dbReference>
<dbReference type="MEROPS" id="S10.016"/>
<dbReference type="GO" id="GO:0006508">
    <property type="term" value="P:proteolysis"/>
    <property type="evidence" value="ECO:0007669"/>
    <property type="project" value="UniProtKB-KW"/>
</dbReference>
<evidence type="ECO:0000256" key="2">
    <source>
        <dbReference type="ARBA" id="ARBA00022645"/>
    </source>
</evidence>
<keyword evidence="2" id="KW-0121">Carboxypeptidase</keyword>
<evidence type="ECO:0000256" key="4">
    <source>
        <dbReference type="ARBA" id="ARBA00022729"/>
    </source>
</evidence>
<keyword evidence="3" id="KW-0645">Protease</keyword>
<name>G9MG52_HYPVG</name>
<dbReference type="GeneID" id="25787618"/>
<sequence>IQFKQVEMCASSSTARSFAGYIHLPSNSLRKVGLDQSKPINIFFWFIESQDAPEKAPLTLYLNGGPGVTSSLLRETGPCQVKANGRSTRTNPWSWNRVSNMLYIDQPVNTGFSYDIAANATVDFRGNATLLAFPAAGTSVAHDSTGRLMQVGTVGIGTMETDTAVNTTEAAVRAVWLSLSIWLQDFPEFRSPSNEVELWTASYGGHFAPALYDFTMAQNALGVSGPRISFRTIGLMNACVDALVQLPAYPEMAYNNTYGLQLINKSTYMATKSSWDEPLGCKSRIQACRKALGSSPYLGDNASINTLCHDANTFCGKNVANLIGASGASFFDIGHRTHYLTDPGLYTYIGYLKQGHVQAALGVPVNFTDEAIQVAKAFSRTGDNLHRYYLESLGRALDNGVHITLAYGDRDYACNWLGGEALSRSIPHKNIQAFQDAGYQAVCFPPMDTNERDRGGNGIASAYVRQHGNLSFTRVLDSSHTINTDWPSVGFTLFNRTLTGTDTATGLIPLRHQEEEKSIYSTQGPTSTWHIKNRLPIDSKEEQGMCYVLALSFCSDRQLNAYLSGRGTVRDYWLLDFGDG</sequence>
<keyword evidence="6" id="KW-0325">Glycoprotein</keyword>
<keyword evidence="8" id="KW-1185">Reference proteome</keyword>
<dbReference type="VEuPathDB" id="FungiDB:TRIVIDRAFT_133697"/>